<dbReference type="RefSeq" id="WP_109750385.1">
    <property type="nucleotide sequence ID" value="NZ_AP022603.1"/>
</dbReference>
<feature type="compositionally biased region" description="Low complexity" evidence="1">
    <location>
        <begin position="113"/>
        <end position="122"/>
    </location>
</feature>
<gene>
    <name evidence="3" type="ORF">AWC04_02845</name>
</gene>
<feature type="compositionally biased region" description="Low complexity" evidence="1">
    <location>
        <begin position="294"/>
        <end position="307"/>
    </location>
</feature>
<keyword evidence="2" id="KW-1133">Transmembrane helix</keyword>
<organism evidence="3 4">
    <name type="scientific">Mycolicibacterium fallax</name>
    <name type="common">Mycobacterium fallax</name>
    <dbReference type="NCBI Taxonomy" id="1793"/>
    <lineage>
        <taxon>Bacteria</taxon>
        <taxon>Bacillati</taxon>
        <taxon>Actinomycetota</taxon>
        <taxon>Actinomycetes</taxon>
        <taxon>Mycobacteriales</taxon>
        <taxon>Mycobacteriaceae</taxon>
        <taxon>Mycolicibacterium</taxon>
    </lineage>
</organism>
<dbReference type="AlphaFoldDB" id="A0A1X1RJ88"/>
<keyword evidence="4" id="KW-1185">Reference proteome</keyword>
<evidence type="ECO:0000313" key="4">
    <source>
        <dbReference type="Proteomes" id="UP000193484"/>
    </source>
</evidence>
<proteinExistence type="predicted"/>
<evidence type="ECO:0000256" key="2">
    <source>
        <dbReference type="SAM" id="Phobius"/>
    </source>
</evidence>
<feature type="transmembrane region" description="Helical" evidence="2">
    <location>
        <begin position="212"/>
        <end position="232"/>
    </location>
</feature>
<evidence type="ECO:0000256" key="1">
    <source>
        <dbReference type="SAM" id="MobiDB-lite"/>
    </source>
</evidence>
<feature type="transmembrane region" description="Helical" evidence="2">
    <location>
        <begin position="176"/>
        <end position="200"/>
    </location>
</feature>
<keyword evidence="2" id="KW-0472">Membrane</keyword>
<keyword evidence="2" id="KW-0812">Transmembrane</keyword>
<accession>A0A1X1RJ88</accession>
<feature type="compositionally biased region" description="Pro residues" evidence="1">
    <location>
        <begin position="274"/>
        <end position="293"/>
    </location>
</feature>
<sequence>MPNPWENAGGAGNNRNSGRGNPQRPSRPEGYAEPAGGRRPWETSAPAGPGPGGGQSFGDDPFGGGGAQPDPFGSSAFGDGAFGGFPGGGGAAFDAPAPAPLPGPPLQQPLSHAPTPAATPEAPSRRRLRRPQLSLPRTDLPAGRPAVAGYAFSGAGALLVTVAAATALAIPELKMFAQASGTLLVAVAAGLAAVGAAVLLQSVRCGRRMRGGRMPTLIGCALLAAAAGWVWIAGPGSELAWLSLLLRVAATGTALCVVVTVLMLLLPAGAPDEAPAPPPAPVPAAAGPPPAPAAPAAWPAPAAAPAGHPGPGAGPGLNPMDFDPFGPS</sequence>
<feature type="compositionally biased region" description="Pro residues" evidence="1">
    <location>
        <begin position="97"/>
        <end position="107"/>
    </location>
</feature>
<name>A0A1X1RJ88_MYCFA</name>
<dbReference type="Proteomes" id="UP000193484">
    <property type="component" value="Unassembled WGS sequence"/>
</dbReference>
<dbReference type="EMBL" id="LQOJ01000018">
    <property type="protein sequence ID" value="ORV07657.1"/>
    <property type="molecule type" value="Genomic_DNA"/>
</dbReference>
<feature type="transmembrane region" description="Helical" evidence="2">
    <location>
        <begin position="147"/>
        <end position="170"/>
    </location>
</feature>
<evidence type="ECO:0000313" key="3">
    <source>
        <dbReference type="EMBL" id="ORV07657.1"/>
    </source>
</evidence>
<feature type="region of interest" description="Disordered" evidence="1">
    <location>
        <begin position="1"/>
        <end position="140"/>
    </location>
</feature>
<feature type="compositionally biased region" description="Low complexity" evidence="1">
    <location>
        <begin position="68"/>
        <end position="79"/>
    </location>
</feature>
<reference evidence="3 4" key="1">
    <citation type="submission" date="2016-01" db="EMBL/GenBank/DDBJ databases">
        <title>The new phylogeny of the genus Mycobacterium.</title>
        <authorList>
            <person name="Tarcisio F."/>
            <person name="Conor M."/>
            <person name="Antonella G."/>
            <person name="Elisabetta G."/>
            <person name="Giulia F.S."/>
            <person name="Sara T."/>
            <person name="Anna F."/>
            <person name="Clotilde B."/>
            <person name="Roberto B."/>
            <person name="Veronica D.S."/>
            <person name="Fabio R."/>
            <person name="Monica P."/>
            <person name="Olivier J."/>
            <person name="Enrico T."/>
            <person name="Nicola S."/>
        </authorList>
    </citation>
    <scope>NUCLEOTIDE SEQUENCE [LARGE SCALE GENOMIC DNA]</scope>
    <source>
        <strain evidence="3 4">DSM 44179</strain>
    </source>
</reference>
<feature type="compositionally biased region" description="Gly residues" evidence="1">
    <location>
        <begin position="80"/>
        <end position="91"/>
    </location>
</feature>
<protein>
    <submittedName>
        <fullName evidence="3">Uncharacterized protein</fullName>
    </submittedName>
</protein>
<feature type="region of interest" description="Disordered" evidence="1">
    <location>
        <begin position="274"/>
        <end position="328"/>
    </location>
</feature>
<comment type="caution">
    <text evidence="3">The sequence shown here is derived from an EMBL/GenBank/DDBJ whole genome shotgun (WGS) entry which is preliminary data.</text>
</comment>
<dbReference type="STRING" id="1793.AWC04_02845"/>
<feature type="transmembrane region" description="Helical" evidence="2">
    <location>
        <begin position="244"/>
        <end position="266"/>
    </location>
</feature>
<feature type="compositionally biased region" description="Gly residues" evidence="1">
    <location>
        <begin position="50"/>
        <end position="67"/>
    </location>
</feature>